<evidence type="ECO:0008006" key="3">
    <source>
        <dbReference type="Google" id="ProtNLM"/>
    </source>
</evidence>
<organism evidence="1 2">
    <name type="scientific">Marasmius tenuissimus</name>
    <dbReference type="NCBI Taxonomy" id="585030"/>
    <lineage>
        <taxon>Eukaryota</taxon>
        <taxon>Fungi</taxon>
        <taxon>Dikarya</taxon>
        <taxon>Basidiomycota</taxon>
        <taxon>Agaricomycotina</taxon>
        <taxon>Agaricomycetes</taxon>
        <taxon>Agaricomycetidae</taxon>
        <taxon>Agaricales</taxon>
        <taxon>Marasmiineae</taxon>
        <taxon>Marasmiaceae</taxon>
        <taxon>Marasmius</taxon>
    </lineage>
</organism>
<keyword evidence="2" id="KW-1185">Reference proteome</keyword>
<gene>
    <name evidence="1" type="ORF">AAF712_010519</name>
</gene>
<accession>A0ABR2ZMV3</accession>
<protein>
    <recommendedName>
        <fullName evidence="3">F-box domain-containing protein</fullName>
    </recommendedName>
</protein>
<sequence length="204" mass="23559">MTDELLRRQCRSKWKLPRVVDFGMPEELIEQLSRVIREADELPKIQKTRVVDLPPEPIYHVFDVAELQEARYLASTCKALKRIGTSPCLYRTHPLMLRFVDRYRPQVGQGELELEVLDKIARETPQTLISLTEFLVSRPEITHLIQTLRMTDWQSEGSSLIPSFLPYVYGKAFYDSIHPSISSFLSSCLGLTDLTVCRFVISDE</sequence>
<comment type="caution">
    <text evidence="1">The sequence shown here is derived from an EMBL/GenBank/DDBJ whole genome shotgun (WGS) entry which is preliminary data.</text>
</comment>
<dbReference type="SUPFAM" id="SSF81383">
    <property type="entry name" value="F-box domain"/>
    <property type="match status" value="1"/>
</dbReference>
<name>A0ABR2ZMV3_9AGAR</name>
<reference evidence="1 2" key="1">
    <citation type="submission" date="2024-05" db="EMBL/GenBank/DDBJ databases">
        <title>A draft genome resource for the thread blight pathogen Marasmius tenuissimus strain MS-2.</title>
        <authorList>
            <person name="Yulfo-Soto G.E."/>
            <person name="Baruah I.K."/>
            <person name="Amoako-Attah I."/>
            <person name="Bukari Y."/>
            <person name="Meinhardt L.W."/>
            <person name="Bailey B.A."/>
            <person name="Cohen S.P."/>
        </authorList>
    </citation>
    <scope>NUCLEOTIDE SEQUENCE [LARGE SCALE GENOMIC DNA]</scope>
    <source>
        <strain evidence="1 2">MS-2</strain>
    </source>
</reference>
<dbReference type="EMBL" id="JBBXMP010000101">
    <property type="protein sequence ID" value="KAL0062585.1"/>
    <property type="molecule type" value="Genomic_DNA"/>
</dbReference>
<dbReference type="Proteomes" id="UP001437256">
    <property type="component" value="Unassembled WGS sequence"/>
</dbReference>
<evidence type="ECO:0000313" key="2">
    <source>
        <dbReference type="Proteomes" id="UP001437256"/>
    </source>
</evidence>
<evidence type="ECO:0000313" key="1">
    <source>
        <dbReference type="EMBL" id="KAL0062585.1"/>
    </source>
</evidence>
<proteinExistence type="predicted"/>
<dbReference type="InterPro" id="IPR036047">
    <property type="entry name" value="F-box-like_dom_sf"/>
</dbReference>